<accession>A0A4U5NGT9</accession>
<comment type="caution">
    <text evidence="1">The sequence shown here is derived from an EMBL/GenBank/DDBJ whole genome shotgun (WGS) entry which is preliminary data.</text>
</comment>
<dbReference type="EMBL" id="AZBU02000004">
    <property type="protein sequence ID" value="TKR82064.1"/>
    <property type="molecule type" value="Genomic_DNA"/>
</dbReference>
<keyword evidence="2" id="KW-1185">Reference proteome</keyword>
<proteinExistence type="predicted"/>
<reference evidence="1 2" key="1">
    <citation type="journal article" date="2015" name="Genome Biol.">
        <title>Comparative genomics of Steinernema reveals deeply conserved gene regulatory networks.</title>
        <authorList>
            <person name="Dillman A.R."/>
            <person name="Macchietto M."/>
            <person name="Porter C.F."/>
            <person name="Rogers A."/>
            <person name="Williams B."/>
            <person name="Antoshechkin I."/>
            <person name="Lee M.M."/>
            <person name="Goodwin Z."/>
            <person name="Lu X."/>
            <person name="Lewis E.E."/>
            <person name="Goodrich-Blair H."/>
            <person name="Stock S.P."/>
            <person name="Adams B.J."/>
            <person name="Sternberg P.W."/>
            <person name="Mortazavi A."/>
        </authorList>
    </citation>
    <scope>NUCLEOTIDE SEQUENCE [LARGE SCALE GENOMIC DNA]</scope>
    <source>
        <strain evidence="1 2">ALL</strain>
    </source>
</reference>
<evidence type="ECO:0000313" key="1">
    <source>
        <dbReference type="EMBL" id="TKR82064.1"/>
    </source>
</evidence>
<gene>
    <name evidence="1" type="ORF">L596_015840</name>
</gene>
<sequence length="103" mass="11289">MIENSFGRRGYYASATYTCGCGGCGDGCATFFERTWPPHALTPQPSPQMAPQTSPQPHVYVAAALIYFEVAYSFKIYGAVRAIARGFCFKICFKSALRVSKKA</sequence>
<dbReference type="AlphaFoldDB" id="A0A4U5NGT9"/>
<reference evidence="1 2" key="2">
    <citation type="journal article" date="2019" name="G3 (Bethesda)">
        <title>Hybrid Assembly of the Genome of the Entomopathogenic Nematode Steinernema carpocapsae Identifies the X-Chromosome.</title>
        <authorList>
            <person name="Serra L."/>
            <person name="Macchietto M."/>
            <person name="Macias-Munoz A."/>
            <person name="McGill C.J."/>
            <person name="Rodriguez I.M."/>
            <person name="Rodriguez B."/>
            <person name="Murad R."/>
            <person name="Mortazavi A."/>
        </authorList>
    </citation>
    <scope>NUCLEOTIDE SEQUENCE [LARGE SCALE GENOMIC DNA]</scope>
    <source>
        <strain evidence="1 2">ALL</strain>
    </source>
</reference>
<evidence type="ECO:0000313" key="2">
    <source>
        <dbReference type="Proteomes" id="UP000298663"/>
    </source>
</evidence>
<dbReference type="Proteomes" id="UP000298663">
    <property type="component" value="Unassembled WGS sequence"/>
</dbReference>
<name>A0A4U5NGT9_STECR</name>
<organism evidence="1 2">
    <name type="scientific">Steinernema carpocapsae</name>
    <name type="common">Entomopathogenic nematode</name>
    <dbReference type="NCBI Taxonomy" id="34508"/>
    <lineage>
        <taxon>Eukaryota</taxon>
        <taxon>Metazoa</taxon>
        <taxon>Ecdysozoa</taxon>
        <taxon>Nematoda</taxon>
        <taxon>Chromadorea</taxon>
        <taxon>Rhabditida</taxon>
        <taxon>Tylenchina</taxon>
        <taxon>Panagrolaimomorpha</taxon>
        <taxon>Strongyloidoidea</taxon>
        <taxon>Steinernematidae</taxon>
        <taxon>Steinernema</taxon>
    </lineage>
</organism>
<protein>
    <submittedName>
        <fullName evidence="1">Uncharacterized protein</fullName>
    </submittedName>
</protein>